<dbReference type="SUPFAM" id="SSF48464">
    <property type="entry name" value="ENTH/VHS domain"/>
    <property type="match status" value="1"/>
</dbReference>
<keyword evidence="3" id="KW-1185">Reference proteome</keyword>
<dbReference type="GO" id="GO:0005849">
    <property type="term" value="C:mRNA cleavage factor complex"/>
    <property type="evidence" value="ECO:0007669"/>
    <property type="project" value="TreeGrafter"/>
</dbReference>
<dbReference type="PROSITE" id="PS50802">
    <property type="entry name" value="OTU"/>
    <property type="match status" value="1"/>
</dbReference>
<accession>A0A7E4V082</accession>
<dbReference type="AlphaFoldDB" id="A0A7E4V082"/>
<dbReference type="GO" id="GO:0006369">
    <property type="term" value="P:termination of RNA polymerase II transcription"/>
    <property type="evidence" value="ECO:0007669"/>
    <property type="project" value="InterPro"/>
</dbReference>
<dbReference type="PROSITE" id="PS51391">
    <property type="entry name" value="CID"/>
    <property type="match status" value="1"/>
</dbReference>
<dbReference type="Proteomes" id="UP000492821">
    <property type="component" value="Unassembled WGS sequence"/>
</dbReference>
<dbReference type="WBParaSite" id="Pan_g14723.t1">
    <property type="protein sequence ID" value="Pan_g14723.t1"/>
    <property type="gene ID" value="Pan_g14723"/>
</dbReference>
<organism evidence="3 4">
    <name type="scientific">Panagrellus redivivus</name>
    <name type="common">Microworm</name>
    <dbReference type="NCBI Taxonomy" id="6233"/>
    <lineage>
        <taxon>Eukaryota</taxon>
        <taxon>Metazoa</taxon>
        <taxon>Ecdysozoa</taxon>
        <taxon>Nematoda</taxon>
        <taxon>Chromadorea</taxon>
        <taxon>Rhabditida</taxon>
        <taxon>Tylenchina</taxon>
        <taxon>Panagrolaimomorpha</taxon>
        <taxon>Panagrolaimoidea</taxon>
        <taxon>Panagrolaimidae</taxon>
        <taxon>Panagrellus</taxon>
    </lineage>
</organism>
<evidence type="ECO:0000259" key="2">
    <source>
        <dbReference type="PROSITE" id="PS51391"/>
    </source>
</evidence>
<dbReference type="GO" id="GO:0031124">
    <property type="term" value="P:mRNA 3'-end processing"/>
    <property type="evidence" value="ECO:0007669"/>
    <property type="project" value="InterPro"/>
</dbReference>
<evidence type="ECO:0000313" key="3">
    <source>
        <dbReference type="Proteomes" id="UP000492821"/>
    </source>
</evidence>
<dbReference type="Gene3D" id="1.25.40.90">
    <property type="match status" value="1"/>
</dbReference>
<feature type="domain" description="OTU" evidence="1">
    <location>
        <begin position="489"/>
        <end position="637"/>
    </location>
</feature>
<dbReference type="GO" id="GO:0005737">
    <property type="term" value="C:cytoplasm"/>
    <property type="evidence" value="ECO:0007669"/>
    <property type="project" value="TreeGrafter"/>
</dbReference>
<dbReference type="InterPro" id="IPR045154">
    <property type="entry name" value="PCF11-like"/>
</dbReference>
<dbReference type="InterPro" id="IPR003323">
    <property type="entry name" value="OTU_dom"/>
</dbReference>
<dbReference type="PANTHER" id="PTHR15921">
    <property type="entry name" value="PRE-MRNA CLEAVAGE COMPLEX II"/>
    <property type="match status" value="1"/>
</dbReference>
<reference evidence="3" key="1">
    <citation type="journal article" date="2013" name="Genetics">
        <title>The draft genome and transcriptome of Panagrellus redivivus are shaped by the harsh demands of a free-living lifestyle.</title>
        <authorList>
            <person name="Srinivasan J."/>
            <person name="Dillman A.R."/>
            <person name="Macchietto M.G."/>
            <person name="Heikkinen L."/>
            <person name="Lakso M."/>
            <person name="Fracchia K.M."/>
            <person name="Antoshechkin I."/>
            <person name="Mortazavi A."/>
            <person name="Wong G."/>
            <person name="Sternberg P.W."/>
        </authorList>
    </citation>
    <scope>NUCLEOTIDE SEQUENCE [LARGE SCALE GENOMIC DNA]</scope>
    <source>
        <strain evidence="3">MT8872</strain>
    </source>
</reference>
<name>A0A7E4V082_PANRE</name>
<dbReference type="InterPro" id="IPR008942">
    <property type="entry name" value="ENTH_VHS"/>
</dbReference>
<sequence>MAYFLNTFKATLYRTDDSRCGIEKMTKLAHSNAENVALVVYIVCEFIEKLSGDKKLFGMYILDSIVKHESDLTAKFRRVFAECIVELFVKTFLKVNFETRRRLHKCRSTWEAILPRETLQRLDTLVHEADSAWPVNGANALPSKSVGTKRPTQNENACHFDTLNAPLSKRICVENNKPIQTYGINDNVVQEKQKKEIPNGIKSLLREIKATGILDYIKSTDFVPGMLPRQAPVHHPFLDNVSFNKSDAVTALQAPRKACPHCGITFEDMKSEAFKRHVDTHIQKRLRERTVKKAEPHSWYMPINTWLAFDELTEVQKKPAKEVAMDIDDNSNADASNGSGLPPDVIATVAINKTCPVCHERFVNCFDNDMEVWRFENTVMSDGSAVHRSCLNRLSPTTLIDMQLESWTRTLRLLSVPDLDLWQTRPFTLEPKSFVVNPTIIDNTNKWVYTIPTTEQLQKISSLMGVSCFNKNVHQPTISMKVLEETQQITAIDVPHDGNCGYSALSVLLSGTIDNHKIIRQLILQKVASGSLPLSYYRFFGCGTTDEERKQEVITKAQQKMNPGNKALDPFYWWDESDSMAAAILFEINVAVFADSRQQWFLWNETALPTPFEAKMLDKPTVLLYLKDNHYMAIVGV</sequence>
<evidence type="ECO:0000313" key="4">
    <source>
        <dbReference type="WBParaSite" id="Pan_g14723.t1"/>
    </source>
</evidence>
<dbReference type="SMART" id="SM00582">
    <property type="entry name" value="RPR"/>
    <property type="match status" value="1"/>
</dbReference>
<feature type="domain" description="CID" evidence="2">
    <location>
        <begin position="1"/>
        <end position="130"/>
    </location>
</feature>
<proteinExistence type="predicted"/>
<reference evidence="4" key="2">
    <citation type="submission" date="2020-10" db="UniProtKB">
        <authorList>
            <consortium name="WormBaseParasite"/>
        </authorList>
    </citation>
    <scope>IDENTIFICATION</scope>
</reference>
<dbReference type="CDD" id="cd22744">
    <property type="entry name" value="OTU"/>
    <property type="match status" value="1"/>
</dbReference>
<evidence type="ECO:0000259" key="1">
    <source>
        <dbReference type="PROSITE" id="PS50802"/>
    </source>
</evidence>
<dbReference type="GO" id="GO:0003729">
    <property type="term" value="F:mRNA binding"/>
    <property type="evidence" value="ECO:0007669"/>
    <property type="project" value="InterPro"/>
</dbReference>
<dbReference type="PANTHER" id="PTHR15921:SF3">
    <property type="entry name" value="PRE-MRNA CLEAVAGE COMPLEX 2 PROTEIN PCF11"/>
    <property type="match status" value="1"/>
</dbReference>
<protein>
    <submittedName>
        <fullName evidence="4">CID domain-containing protein</fullName>
    </submittedName>
</protein>
<dbReference type="Pfam" id="PF04818">
    <property type="entry name" value="CID"/>
    <property type="match status" value="1"/>
</dbReference>
<dbReference type="InterPro" id="IPR006569">
    <property type="entry name" value="CID_dom"/>
</dbReference>
<dbReference type="Gene3D" id="3.90.70.80">
    <property type="match status" value="1"/>
</dbReference>
<dbReference type="GO" id="GO:0000993">
    <property type="term" value="F:RNA polymerase II complex binding"/>
    <property type="evidence" value="ECO:0007669"/>
    <property type="project" value="InterPro"/>
</dbReference>